<evidence type="ECO:0000256" key="3">
    <source>
        <dbReference type="ARBA" id="ARBA00022525"/>
    </source>
</evidence>
<evidence type="ECO:0000256" key="2">
    <source>
        <dbReference type="ARBA" id="ARBA00010011"/>
    </source>
</evidence>
<evidence type="ECO:0000256" key="4">
    <source>
        <dbReference type="ARBA" id="ARBA00022737"/>
    </source>
</evidence>
<dbReference type="PANTHER" id="PTHR22918">
    <property type="entry name" value="SEMINAL PLASMA PROTEIN"/>
    <property type="match status" value="1"/>
</dbReference>
<keyword evidence="5 7" id="KW-1015">Disulfide bond</keyword>
<dbReference type="RefSeq" id="XP_023377897.1">
    <property type="nucleotide sequence ID" value="XM_023522129.1"/>
</dbReference>
<evidence type="ECO:0000256" key="7">
    <source>
        <dbReference type="PROSITE-ProRule" id="PRU00479"/>
    </source>
</evidence>
<dbReference type="InterPro" id="IPR051666">
    <property type="entry name" value="SP_Capacitation_Regulator"/>
</dbReference>
<dbReference type="FunFam" id="2.10.10.10:FF:000005">
    <property type="entry name" value="Epididymal sperm binding protein 1"/>
    <property type="match status" value="1"/>
</dbReference>
<reference evidence="11" key="1">
    <citation type="submission" date="2025-08" db="UniProtKB">
        <authorList>
            <consortium name="RefSeq"/>
        </authorList>
    </citation>
    <scope>IDENTIFICATION</scope>
    <source>
        <tissue evidence="11">Kidney</tissue>
    </source>
</reference>
<dbReference type="Pfam" id="PF00040">
    <property type="entry name" value="fn2"/>
    <property type="match status" value="2"/>
</dbReference>
<gene>
    <name evidence="11" type="primary">BSPH1</name>
</gene>
<evidence type="ECO:0000256" key="1">
    <source>
        <dbReference type="ARBA" id="ARBA00004613"/>
    </source>
</evidence>
<protein>
    <submittedName>
        <fullName evidence="11">Binder of sperm protein homolog 1</fullName>
    </submittedName>
</protein>
<dbReference type="GO" id="GO:0033700">
    <property type="term" value="P:phospholipid efflux"/>
    <property type="evidence" value="ECO:0007669"/>
    <property type="project" value="UniProtKB-ARBA"/>
</dbReference>
<dbReference type="OrthoDB" id="5987067at2759"/>
<keyword evidence="6" id="KW-0278">Fertilization</keyword>
<comment type="subcellular location">
    <subcellularLocation>
        <location evidence="1">Secreted</location>
    </subcellularLocation>
</comment>
<keyword evidence="10" id="KW-1185">Reference proteome</keyword>
<feature type="domain" description="Fibronectin type-II" evidence="9">
    <location>
        <begin position="191"/>
        <end position="238"/>
    </location>
</feature>
<dbReference type="PRINTS" id="PR00013">
    <property type="entry name" value="FNTYPEII"/>
</dbReference>
<keyword evidence="3" id="KW-0964">Secreted</keyword>
<dbReference type="GeneID" id="105304206"/>
<dbReference type="GO" id="GO:0005615">
    <property type="term" value="C:extracellular space"/>
    <property type="evidence" value="ECO:0007669"/>
    <property type="project" value="UniProtKB-ARBA"/>
</dbReference>
<organism evidence="10 11">
    <name type="scientific">Pteropus vampyrus</name>
    <name type="common">Large flying fox</name>
    <dbReference type="NCBI Taxonomy" id="132908"/>
    <lineage>
        <taxon>Eukaryota</taxon>
        <taxon>Metazoa</taxon>
        <taxon>Chordata</taxon>
        <taxon>Craniata</taxon>
        <taxon>Vertebrata</taxon>
        <taxon>Euteleostomi</taxon>
        <taxon>Mammalia</taxon>
        <taxon>Eutheria</taxon>
        <taxon>Laurasiatheria</taxon>
        <taxon>Chiroptera</taxon>
        <taxon>Yinpterochiroptera</taxon>
        <taxon>Pteropodoidea</taxon>
        <taxon>Pteropodidae</taxon>
        <taxon>Pteropodinae</taxon>
        <taxon>Pteropus</taxon>
    </lineage>
</organism>
<dbReference type="SMART" id="SM00059">
    <property type="entry name" value="FN2"/>
    <property type="match status" value="2"/>
</dbReference>
<comment type="caution">
    <text evidence="7">Lacks conserved residue(s) required for the propagation of feature annotation.</text>
</comment>
<evidence type="ECO:0000313" key="10">
    <source>
        <dbReference type="Proteomes" id="UP000515202"/>
    </source>
</evidence>
<keyword evidence="4" id="KW-0677">Repeat</keyword>
<dbReference type="InterPro" id="IPR036943">
    <property type="entry name" value="FN_type2_sf"/>
</dbReference>
<evidence type="ECO:0000259" key="9">
    <source>
        <dbReference type="PROSITE" id="PS51092"/>
    </source>
</evidence>
<name>A0A6P6BS52_PTEVA</name>
<accession>A0A6P6BS52</accession>
<feature type="disulfide bond" evidence="7">
    <location>
        <begin position="210"/>
        <end position="237"/>
    </location>
</feature>
<dbReference type="GO" id="GO:0048240">
    <property type="term" value="P:sperm capacitation"/>
    <property type="evidence" value="ECO:0007669"/>
    <property type="project" value="TreeGrafter"/>
</dbReference>
<dbReference type="PROSITE" id="PS00023">
    <property type="entry name" value="FN2_1"/>
    <property type="match status" value="1"/>
</dbReference>
<dbReference type="SUPFAM" id="SSF57440">
    <property type="entry name" value="Kringle-like"/>
    <property type="match status" value="2"/>
</dbReference>
<evidence type="ECO:0000313" key="11">
    <source>
        <dbReference type="RefSeq" id="XP_023377897.1"/>
    </source>
</evidence>
<evidence type="ECO:0000256" key="8">
    <source>
        <dbReference type="SAM" id="MobiDB-lite"/>
    </source>
</evidence>
<dbReference type="FunFam" id="2.10.10.10:FF:000003">
    <property type="entry name" value="binder of sperm protein homolog 1"/>
    <property type="match status" value="1"/>
</dbReference>
<dbReference type="PANTHER" id="PTHR22918:SF4">
    <property type="entry name" value="BINDER OF SPERM PROTEIN HOMOLOG 1"/>
    <property type="match status" value="1"/>
</dbReference>
<dbReference type="Gene3D" id="2.10.10.10">
    <property type="entry name" value="Fibronectin, type II, collagen-binding"/>
    <property type="match status" value="2"/>
</dbReference>
<dbReference type="PROSITE" id="PS51092">
    <property type="entry name" value="FN2_2"/>
    <property type="match status" value="2"/>
</dbReference>
<dbReference type="GO" id="GO:0007338">
    <property type="term" value="P:single fertilization"/>
    <property type="evidence" value="ECO:0007669"/>
    <property type="project" value="UniProtKB-KW"/>
</dbReference>
<dbReference type="InterPro" id="IPR013806">
    <property type="entry name" value="Kringle-like"/>
</dbReference>
<dbReference type="CDD" id="cd00062">
    <property type="entry name" value="FN2"/>
    <property type="match status" value="1"/>
</dbReference>
<dbReference type="CTD" id="100131137"/>
<comment type="similarity">
    <text evidence="2">Belongs to the seminal plasma protein family.</text>
</comment>
<feature type="domain" description="Fibronectin type-II" evidence="9">
    <location>
        <begin position="146"/>
        <end position="190"/>
    </location>
</feature>
<evidence type="ECO:0000256" key="5">
    <source>
        <dbReference type="ARBA" id="ARBA00023157"/>
    </source>
</evidence>
<feature type="disulfide bond" evidence="7">
    <location>
        <begin position="196"/>
        <end position="222"/>
    </location>
</feature>
<dbReference type="Proteomes" id="UP000515202">
    <property type="component" value="Unplaced"/>
</dbReference>
<dbReference type="AlphaFoldDB" id="A0A6P6BS52"/>
<dbReference type="GO" id="GO:0008201">
    <property type="term" value="F:heparin binding"/>
    <property type="evidence" value="ECO:0007669"/>
    <property type="project" value="TreeGrafter"/>
</dbReference>
<sequence>MPQCGERARSPPSWGWPSTKEKKKLDTNKMFGVTIAPKQSYVSELWSHRTEAAVSNGRGKVLFEEELTGDTVTMPHGVVGAGIRLLSPCCRLKKEESGLKPQSDMGAVFPVVEYYATFLVGRRRNCEINVGFKFSFSVTMDAFPETKDGNCVFPFYYKDRIYYDCVKLKAKSKWCSLNKTFIGYWKYCLKDDFAKCAFPFWFRRLIYRECTEDGRPFRRKWCSLTKNYNKDKIWKYCE</sequence>
<dbReference type="InterPro" id="IPR000562">
    <property type="entry name" value="FN_type2_dom"/>
</dbReference>
<dbReference type="KEGG" id="pvp:105304206"/>
<dbReference type="GO" id="GO:1902492">
    <property type="term" value="P:positive regulation of sperm capacitation"/>
    <property type="evidence" value="ECO:0007669"/>
    <property type="project" value="UniProtKB-ARBA"/>
</dbReference>
<feature type="region of interest" description="Disordered" evidence="8">
    <location>
        <begin position="1"/>
        <end position="20"/>
    </location>
</feature>
<proteinExistence type="inferred from homology"/>
<dbReference type="GO" id="GO:0009986">
    <property type="term" value="C:cell surface"/>
    <property type="evidence" value="ECO:0007669"/>
    <property type="project" value="TreeGrafter"/>
</dbReference>
<evidence type="ECO:0000256" key="6">
    <source>
        <dbReference type="ARBA" id="ARBA00023279"/>
    </source>
</evidence>